<comment type="similarity">
    <text evidence="1">Belongs to the type-I restriction system S methylase family.</text>
</comment>
<dbReference type="PANTHER" id="PTHR43140:SF1">
    <property type="entry name" value="TYPE I RESTRICTION ENZYME ECOKI SPECIFICITY SUBUNIT"/>
    <property type="match status" value="1"/>
</dbReference>
<dbReference type="SUPFAM" id="SSF116734">
    <property type="entry name" value="DNA methylase specificity domain"/>
    <property type="match status" value="2"/>
</dbReference>
<organism evidence="6 7">
    <name type="scientific">Teichococcus coralli</name>
    <dbReference type="NCBI Taxonomy" id="2545983"/>
    <lineage>
        <taxon>Bacteria</taxon>
        <taxon>Pseudomonadati</taxon>
        <taxon>Pseudomonadota</taxon>
        <taxon>Alphaproteobacteria</taxon>
        <taxon>Acetobacterales</taxon>
        <taxon>Roseomonadaceae</taxon>
        <taxon>Roseomonas</taxon>
    </lineage>
</organism>
<dbReference type="InterPro" id="IPR044946">
    <property type="entry name" value="Restrct_endonuc_typeI_TRD_sf"/>
</dbReference>
<dbReference type="PANTHER" id="PTHR43140">
    <property type="entry name" value="TYPE-1 RESTRICTION ENZYME ECOKI SPECIFICITY PROTEIN"/>
    <property type="match status" value="1"/>
</dbReference>
<proteinExistence type="inferred from homology"/>
<dbReference type="GO" id="GO:0009307">
    <property type="term" value="P:DNA restriction-modification system"/>
    <property type="evidence" value="ECO:0007669"/>
    <property type="project" value="UniProtKB-KW"/>
</dbReference>
<dbReference type="Pfam" id="PF01420">
    <property type="entry name" value="Methylase_S"/>
    <property type="match status" value="1"/>
</dbReference>
<accession>A0A845BAU8</accession>
<dbReference type="Proteomes" id="UP000460715">
    <property type="component" value="Unassembled WGS sequence"/>
</dbReference>
<feature type="domain" description="Type I restriction modification DNA specificity" evidence="5">
    <location>
        <begin position="75"/>
        <end position="175"/>
    </location>
</feature>
<dbReference type="Gene3D" id="3.90.220.20">
    <property type="entry name" value="DNA methylase specificity domains"/>
    <property type="match status" value="2"/>
</dbReference>
<evidence type="ECO:0000256" key="1">
    <source>
        <dbReference type="ARBA" id="ARBA00010923"/>
    </source>
</evidence>
<comment type="caution">
    <text evidence="6">The sequence shown here is derived from an EMBL/GenBank/DDBJ whole genome shotgun (WGS) entry which is preliminary data.</text>
</comment>
<keyword evidence="7" id="KW-1185">Reference proteome</keyword>
<dbReference type="InterPro" id="IPR051212">
    <property type="entry name" value="Type-I_RE_S_subunit"/>
</dbReference>
<evidence type="ECO:0000256" key="2">
    <source>
        <dbReference type="ARBA" id="ARBA00022747"/>
    </source>
</evidence>
<dbReference type="AlphaFoldDB" id="A0A845BAU8"/>
<feature type="region of interest" description="Disordered" evidence="4">
    <location>
        <begin position="478"/>
        <end position="512"/>
    </location>
</feature>
<dbReference type="GO" id="GO:0003677">
    <property type="term" value="F:DNA binding"/>
    <property type="evidence" value="ECO:0007669"/>
    <property type="project" value="UniProtKB-KW"/>
</dbReference>
<keyword evidence="3" id="KW-0238">DNA-binding</keyword>
<evidence type="ECO:0000259" key="5">
    <source>
        <dbReference type="Pfam" id="PF01420"/>
    </source>
</evidence>
<name>A0A845BAU8_9PROT</name>
<protein>
    <recommendedName>
        <fullName evidence="5">Type I restriction modification DNA specificity domain-containing protein</fullName>
    </recommendedName>
</protein>
<sequence length="512" mass="55867">MPDNLPAGWTEVLASKLFSFITSGSRGWAKHYAKEGAAFIRVQNIRRGRVDMDFADIQHVQPPPGSEGTRTKVQPGDILVTITADLGRIGLVADDVPEAYVNQHVALARPANRDFAPYLAWFLTAPAAQAQLGLLDRGATRSGLGLADIGAVRVSLPPLAEQRRIVARIEALFGAIRDARKDLDRTLVLAERFRNALVAAAISGELASDRSGSGMSAEESGVFMDRLASERRQLWEQSELARAAAKGRRLKDNWKDRFPSPVKPVEHYADSLPAGWTLASLDQLAWAASYGTSEKCDPAGSGSPVLRIPNVARGAIDLSDLKFATGDLGLVPGEAVAPGDLLVVRTNGSPDLVGRGAVVRQSLERDVYFASYLIRFRLVGNDTLWRWIALVWHSPMIRDQVFAKAASSAGQYNVSMTELASFALPIPPEAEQARLVNLVEERLKVTDEMERQARASHDLLSRLERQILDVAFRGDLVPQDAADEPAEETLARLRQEAEAPAGPRGRQRRRAA</sequence>
<evidence type="ECO:0000256" key="4">
    <source>
        <dbReference type="SAM" id="MobiDB-lite"/>
    </source>
</evidence>
<keyword evidence="2" id="KW-0680">Restriction system</keyword>
<reference evidence="6 7" key="1">
    <citation type="submission" date="2019-03" db="EMBL/GenBank/DDBJ databases">
        <title>Roseomonas sp. a novel Roseomonas species isolated from Sea whip Gorgonian.</title>
        <authorList>
            <person name="Li F."/>
            <person name="Pan X."/>
            <person name="Huang S."/>
            <person name="Li Z."/>
            <person name="Meng B."/>
        </authorList>
    </citation>
    <scope>NUCLEOTIDE SEQUENCE [LARGE SCALE GENOMIC DNA]</scope>
    <source>
        <strain evidence="6 7">M0104</strain>
    </source>
</reference>
<evidence type="ECO:0000313" key="6">
    <source>
        <dbReference type="EMBL" id="MXP63915.1"/>
    </source>
</evidence>
<gene>
    <name evidence="6" type="ORF">E0493_11220</name>
</gene>
<evidence type="ECO:0000256" key="3">
    <source>
        <dbReference type="ARBA" id="ARBA00023125"/>
    </source>
</evidence>
<dbReference type="CDD" id="cd17517">
    <property type="entry name" value="RMtype1_S_EcoKI_StySPI-TRD2-CR2_like"/>
    <property type="match status" value="1"/>
</dbReference>
<evidence type="ECO:0000313" key="7">
    <source>
        <dbReference type="Proteomes" id="UP000460715"/>
    </source>
</evidence>
<dbReference type="EMBL" id="SNVJ01000008">
    <property type="protein sequence ID" value="MXP63915.1"/>
    <property type="molecule type" value="Genomic_DNA"/>
</dbReference>
<dbReference type="InterPro" id="IPR000055">
    <property type="entry name" value="Restrct_endonuc_typeI_TRD"/>
</dbReference>